<organism evidence="1 2">
    <name type="scientific">Brenneria roseae subsp. americana</name>
    <dbReference type="NCBI Taxonomy" id="1508507"/>
    <lineage>
        <taxon>Bacteria</taxon>
        <taxon>Pseudomonadati</taxon>
        <taxon>Pseudomonadota</taxon>
        <taxon>Gammaproteobacteria</taxon>
        <taxon>Enterobacterales</taxon>
        <taxon>Pectobacteriaceae</taxon>
        <taxon>Brenneria</taxon>
    </lineage>
</organism>
<dbReference type="Proteomes" id="UP000245138">
    <property type="component" value="Unassembled WGS sequence"/>
</dbReference>
<accession>A0A2U1TLY9</accession>
<protein>
    <submittedName>
        <fullName evidence="1">Uncharacterized protein</fullName>
    </submittedName>
</protein>
<reference evidence="1 2" key="1">
    <citation type="submission" date="2018-04" db="EMBL/GenBank/DDBJ databases">
        <title>Brenneria corticis sp.nov.</title>
        <authorList>
            <person name="Li Y."/>
        </authorList>
    </citation>
    <scope>NUCLEOTIDE SEQUENCE [LARGE SCALE GENOMIC DNA]</scope>
    <source>
        <strain evidence="1 2">LMG 27715</strain>
    </source>
</reference>
<keyword evidence="2" id="KW-1185">Reference proteome</keyword>
<evidence type="ECO:0000313" key="2">
    <source>
        <dbReference type="Proteomes" id="UP000245138"/>
    </source>
</evidence>
<gene>
    <name evidence="1" type="ORF">B4923_16680</name>
</gene>
<evidence type="ECO:0000313" key="1">
    <source>
        <dbReference type="EMBL" id="PWC10379.1"/>
    </source>
</evidence>
<comment type="caution">
    <text evidence="1">The sequence shown here is derived from an EMBL/GenBank/DDBJ whole genome shotgun (WGS) entry which is preliminary data.</text>
</comment>
<dbReference type="EMBL" id="QDKJ01000014">
    <property type="protein sequence ID" value="PWC10379.1"/>
    <property type="molecule type" value="Genomic_DNA"/>
</dbReference>
<sequence>MSLVTRQANDKLVGNEFDQPTAGLRRETGCLSFILMSLGQVIRTINLPQQIRTLLAAAPKGQDPRGREQCSQDACNLNDGQSSTLGVRQVWRGGVYLFKGGKV</sequence>
<proteinExistence type="predicted"/>
<dbReference type="AlphaFoldDB" id="A0A2U1TLY9"/>
<name>A0A2U1TLY9_9GAMM</name>